<accession>A7IYD9</accession>
<evidence type="ECO:0000313" key="2">
    <source>
        <dbReference type="Proteomes" id="UP000002414"/>
    </source>
</evidence>
<reference evidence="1 2" key="1">
    <citation type="journal article" date="2008" name="Virology">
        <title>Genome sequence of the lytic bacteriophage P1201 from Corynebacterium glutamicum NCHU 87078: Evolutionary relationships to phages from Corynebacterineae.</title>
        <authorList>
            <person name="Chen C.L."/>
            <person name="Pan T.Y."/>
            <person name="Kan S.C."/>
            <person name="Kuan Y.C."/>
            <person name="Hong L.Y."/>
            <person name="Chiu K.R."/>
            <person name="Sheu C.S."/>
            <person name="Yang J.S."/>
            <person name="Hsu W.H."/>
            <person name="Hu H.Y."/>
        </authorList>
    </citation>
    <scope>NUCLEOTIDE SEQUENCE</scope>
</reference>
<keyword evidence="2" id="KW-1185">Reference proteome</keyword>
<dbReference type="RefSeq" id="YP_001468970.1">
    <property type="nucleotide sequence ID" value="NC_009816.1"/>
</dbReference>
<dbReference type="Proteomes" id="UP000002414">
    <property type="component" value="Segment"/>
</dbReference>
<protein>
    <submittedName>
        <fullName evidence="1">Gp72</fullName>
    </submittedName>
</protein>
<dbReference type="GeneID" id="5745495"/>
<sequence>MKNYLVTFHFRNILEGLTNSEKATIYPEKVRVGASDARRAQSAALKVINELKEHPTHPGKQIGWSDIQLVEVKVVG</sequence>
<organism evidence="1 2">
    <name type="scientific">Corynebacterium phage P1201</name>
    <dbReference type="NCBI Taxonomy" id="384848"/>
    <lineage>
        <taxon>Viruses</taxon>
        <taxon>Duplodnaviria</taxon>
        <taxon>Heunggongvirae</taxon>
        <taxon>Uroviricota</taxon>
        <taxon>Caudoviricetes</taxon>
        <taxon>Zierdtviridae</taxon>
        <taxon>Toshachvirinae</taxon>
        <taxon>Chunghsingvirus</taxon>
        <taxon>Chunghsingvirus P1201</taxon>
        <taxon>Corynebacterium virus P1201</taxon>
    </lineage>
</organism>
<dbReference type="KEGG" id="vg:5745495"/>
<dbReference type="EMBL" id="DQ499600">
    <property type="protein sequence ID" value="ABF57522.1"/>
    <property type="molecule type" value="Genomic_DNA"/>
</dbReference>
<name>A7IYD9_9CAUD</name>
<proteinExistence type="predicted"/>
<evidence type="ECO:0000313" key="1">
    <source>
        <dbReference type="EMBL" id="ABF57522.1"/>
    </source>
</evidence>